<keyword evidence="1" id="KW-0175">Coiled coil</keyword>
<protein>
    <submittedName>
        <fullName evidence="3">Uncharacterized protein</fullName>
    </submittedName>
</protein>
<feature type="compositionally biased region" description="Polar residues" evidence="2">
    <location>
        <begin position="1"/>
        <end position="10"/>
    </location>
</feature>
<evidence type="ECO:0000313" key="4">
    <source>
        <dbReference type="Proteomes" id="UP000018201"/>
    </source>
</evidence>
<reference evidence="3" key="2">
    <citation type="submission" date="2013-10" db="EMBL/GenBank/DDBJ databases">
        <authorList>
            <person name="Aslett M."/>
        </authorList>
    </citation>
    <scope>NUCLEOTIDE SEQUENCE [LARGE SCALE GENOMIC DNA]</scope>
    <source>
        <strain evidence="3">Houghton</strain>
    </source>
</reference>
<keyword evidence="4" id="KW-1185">Reference proteome</keyword>
<evidence type="ECO:0000256" key="1">
    <source>
        <dbReference type="SAM" id="Coils"/>
    </source>
</evidence>
<dbReference type="OrthoDB" id="347436at2759"/>
<accession>U6GGM9</accession>
<dbReference type="Proteomes" id="UP000018201">
    <property type="component" value="Unassembled WGS sequence"/>
</dbReference>
<feature type="coiled-coil region" evidence="1">
    <location>
        <begin position="242"/>
        <end position="272"/>
    </location>
</feature>
<dbReference type="EMBL" id="HG691694">
    <property type="protein sequence ID" value="CDI79330.1"/>
    <property type="molecule type" value="Genomic_DNA"/>
</dbReference>
<feature type="compositionally biased region" description="Acidic residues" evidence="2">
    <location>
        <begin position="12"/>
        <end position="22"/>
    </location>
</feature>
<proteinExistence type="predicted"/>
<name>U6GGM9_9EIME</name>
<feature type="compositionally biased region" description="Basic and acidic residues" evidence="2">
    <location>
        <begin position="144"/>
        <end position="164"/>
    </location>
</feature>
<sequence length="528" mass="58759">MPQESFLQLQSDLEDSESNESEELGKSSTAAGGSHLEKEKEPPQAGRQTKRPHEENQEATTTSKEEAGTAAEEESKSLSAEEEGSQASGEEHASRSTAGVAKGHAEGEGGSSERASHTDEDEQGQVLHESGKEDKGKTAHAKAKPHEHEEEGISEHEKAKPHEPVEEEEETAEHEKPKPHKPAHEAERTNGHEEATTKAQKHGRGPVEVSHETEFDILISRLRPLLRSAKGKELYGRLLTMIDLHEKTLEAEEELKSEAEKEKAKNEEALMEKIISSAASQEDLLLTQQLSNMWVLPFYEEAKRETCLSGFEKLAHEATITCSDPQCFKLETQAQQCHYMSIASIMRKEDFDAQTGQPKSTKMAHLQAAKDHMLLGFDGECRKPETLGSEILTMLQHPKNLAKKHTLERSTGSGGTVPLQKHHLDLICDAEEKTEYPSCKTVYEALQHVTEPKPRALPELLVLTDIKDLKNTLGLYRITFLFEGLVQFATPDGAKVDASQHKLPAEEAEFMRKHRHQDISTTVMLKPE</sequence>
<organism evidence="3 4">
    <name type="scientific">Eimeria praecox</name>
    <dbReference type="NCBI Taxonomy" id="51316"/>
    <lineage>
        <taxon>Eukaryota</taxon>
        <taxon>Sar</taxon>
        <taxon>Alveolata</taxon>
        <taxon>Apicomplexa</taxon>
        <taxon>Conoidasida</taxon>
        <taxon>Coccidia</taxon>
        <taxon>Eucoccidiorida</taxon>
        <taxon>Eimeriorina</taxon>
        <taxon>Eimeriidae</taxon>
        <taxon>Eimeria</taxon>
    </lineage>
</organism>
<feature type="region of interest" description="Disordered" evidence="2">
    <location>
        <begin position="1"/>
        <end position="209"/>
    </location>
</feature>
<dbReference type="VEuPathDB" id="ToxoDB:EPH_0008410"/>
<evidence type="ECO:0000313" key="3">
    <source>
        <dbReference type="EMBL" id="CDI79330.1"/>
    </source>
</evidence>
<gene>
    <name evidence="3" type="ORF">EPH_0008410</name>
</gene>
<dbReference type="AlphaFoldDB" id="U6GGM9"/>
<reference evidence="3" key="1">
    <citation type="submission" date="2013-10" db="EMBL/GenBank/DDBJ databases">
        <title>Genomic analysis of the causative agents of coccidiosis in chickens.</title>
        <authorList>
            <person name="Reid A.J."/>
            <person name="Blake D."/>
            <person name="Billington K."/>
            <person name="Browne H."/>
            <person name="Dunn M."/>
            <person name="Hung S."/>
            <person name="Kawahara F."/>
            <person name="Miranda-Saavedra D."/>
            <person name="Mourier T."/>
            <person name="Nagra H."/>
            <person name="Otto T.D."/>
            <person name="Rawlings N."/>
            <person name="Sanchez A."/>
            <person name="Sanders M."/>
            <person name="Subramaniam C."/>
            <person name="Tay Y."/>
            <person name="Dear P."/>
            <person name="Doerig C."/>
            <person name="Gruber A."/>
            <person name="Parkinson J."/>
            <person name="Shirley M."/>
            <person name="Wan K.L."/>
            <person name="Berriman M."/>
            <person name="Tomley F."/>
            <person name="Pain A."/>
        </authorList>
    </citation>
    <scope>NUCLEOTIDE SEQUENCE [LARGE SCALE GENOMIC DNA]</scope>
    <source>
        <strain evidence="3">Houghton</strain>
    </source>
</reference>
<evidence type="ECO:0000256" key="2">
    <source>
        <dbReference type="SAM" id="MobiDB-lite"/>
    </source>
</evidence>
<feature type="compositionally biased region" description="Basic and acidic residues" evidence="2">
    <location>
        <begin position="182"/>
        <end position="196"/>
    </location>
</feature>